<dbReference type="EMBL" id="CBXV010000007">
    <property type="protein sequence ID" value="CDM66196.1"/>
    <property type="molecule type" value="Genomic_DNA"/>
</dbReference>
<comment type="subcellular location">
    <subcellularLocation>
        <location evidence="1">Cytoplasm</location>
    </subcellularLocation>
</comment>
<keyword evidence="6" id="KW-0808">Transferase</keyword>
<dbReference type="PANTHER" id="PTHR33705">
    <property type="entry name" value="PHOSPHOCARRIER PROTEIN HPR"/>
    <property type="match status" value="1"/>
</dbReference>
<keyword evidence="3" id="KW-0963">Cytoplasm</keyword>
<comment type="similarity">
    <text evidence="2">Belongs to the HPr family.</text>
</comment>
<dbReference type="PROSITE" id="PS51350">
    <property type="entry name" value="PTS_HPR_DOM"/>
    <property type="match status" value="1"/>
</dbReference>
<feature type="domain" description="HPr" evidence="5">
    <location>
        <begin position="1"/>
        <end position="90"/>
    </location>
</feature>
<dbReference type="InterPro" id="IPR050399">
    <property type="entry name" value="HPr"/>
</dbReference>
<gene>
    <name evidence="6" type="ORF">PYK22_02208</name>
</gene>
<dbReference type="RefSeq" id="WP_041977171.1">
    <property type="nucleotide sequence ID" value="NZ_CBXV010000007.1"/>
</dbReference>
<dbReference type="Gene3D" id="3.30.1340.10">
    <property type="entry name" value="HPr-like"/>
    <property type="match status" value="1"/>
</dbReference>
<keyword evidence="4" id="KW-0598">Phosphotransferase system</keyword>
<dbReference type="STRING" id="454194.PYK22_02208"/>
<dbReference type="Proteomes" id="UP000031518">
    <property type="component" value="Unassembled WGS sequence"/>
</dbReference>
<evidence type="ECO:0000256" key="4">
    <source>
        <dbReference type="ARBA" id="ARBA00022683"/>
    </source>
</evidence>
<dbReference type="GO" id="GO:0009401">
    <property type="term" value="P:phosphoenolpyruvate-dependent sugar phosphotransferase system"/>
    <property type="evidence" value="ECO:0007669"/>
    <property type="project" value="UniProtKB-KW"/>
</dbReference>
<reference evidence="6 7" key="2">
    <citation type="submission" date="2015-01" db="EMBL/GenBank/DDBJ databases">
        <title>Complete genome sequence of Pyrinomonas methylaliphatogenes type strain K22T.</title>
        <authorList>
            <person name="Lee K.C.Y."/>
            <person name="Power J.F."/>
            <person name="Dunfield P.F."/>
            <person name="Morgan X.C."/>
            <person name="Huttenhower C."/>
            <person name="Stott M.B."/>
        </authorList>
    </citation>
    <scope>NUCLEOTIDE SEQUENCE [LARGE SCALE GENOMIC DNA]</scope>
    <source>
        <strain evidence="6 7">K22</strain>
    </source>
</reference>
<dbReference type="NCBIfam" id="TIGR01003">
    <property type="entry name" value="PTS_HPr_family"/>
    <property type="match status" value="1"/>
</dbReference>
<dbReference type="InterPro" id="IPR000032">
    <property type="entry name" value="HPr-like"/>
</dbReference>
<evidence type="ECO:0000313" key="7">
    <source>
        <dbReference type="Proteomes" id="UP000031518"/>
    </source>
</evidence>
<dbReference type="PRINTS" id="PR00107">
    <property type="entry name" value="PHOSPHOCPHPR"/>
</dbReference>
<evidence type="ECO:0000256" key="2">
    <source>
        <dbReference type="ARBA" id="ARBA00010736"/>
    </source>
</evidence>
<reference evidence="6 7" key="1">
    <citation type="submission" date="2013-12" db="EMBL/GenBank/DDBJ databases">
        <authorList>
            <person name="Stott M."/>
        </authorList>
    </citation>
    <scope>NUCLEOTIDE SEQUENCE [LARGE SCALE GENOMIC DNA]</scope>
    <source>
        <strain evidence="6 7">K22</strain>
    </source>
</reference>
<dbReference type="Pfam" id="PF00381">
    <property type="entry name" value="PTS-HPr"/>
    <property type="match status" value="1"/>
</dbReference>
<name>A0A0B6WYM5_9BACT</name>
<protein>
    <submittedName>
        <fullName evidence="6">Phosphotransferase system HPr (HPr) family protein</fullName>
    </submittedName>
</protein>
<dbReference type="InterPro" id="IPR001020">
    <property type="entry name" value="PTS_HPr_His_P_site"/>
</dbReference>
<evidence type="ECO:0000259" key="5">
    <source>
        <dbReference type="PROSITE" id="PS51350"/>
    </source>
</evidence>
<evidence type="ECO:0000256" key="3">
    <source>
        <dbReference type="ARBA" id="ARBA00022490"/>
    </source>
</evidence>
<dbReference type="OrthoDB" id="9809047at2"/>
<dbReference type="SUPFAM" id="SSF55594">
    <property type="entry name" value="HPr-like"/>
    <property type="match status" value="1"/>
</dbReference>
<sequence length="94" mass="10062">MVERRVTVKNRLGLHARAAAQLVRTASEFQSIVRLERADGSAAADAKSILSVLMLAACCGTELRIMADGVDEERAISALEALFQTGFGESDPQV</sequence>
<evidence type="ECO:0000256" key="1">
    <source>
        <dbReference type="ARBA" id="ARBA00004496"/>
    </source>
</evidence>
<dbReference type="InterPro" id="IPR035895">
    <property type="entry name" value="HPr-like_sf"/>
</dbReference>
<dbReference type="PROSITE" id="PS00369">
    <property type="entry name" value="PTS_HPR_HIS"/>
    <property type="match status" value="1"/>
</dbReference>
<dbReference type="AlphaFoldDB" id="A0A0B6WYM5"/>
<proteinExistence type="inferred from homology"/>
<accession>A0A0B6WYM5</accession>
<organism evidence="6 7">
    <name type="scientific">Pyrinomonas methylaliphatogenes</name>
    <dbReference type="NCBI Taxonomy" id="454194"/>
    <lineage>
        <taxon>Bacteria</taxon>
        <taxon>Pseudomonadati</taxon>
        <taxon>Acidobacteriota</taxon>
        <taxon>Blastocatellia</taxon>
        <taxon>Blastocatellales</taxon>
        <taxon>Pyrinomonadaceae</taxon>
        <taxon>Pyrinomonas</taxon>
    </lineage>
</organism>
<evidence type="ECO:0000313" key="6">
    <source>
        <dbReference type="EMBL" id="CDM66196.1"/>
    </source>
</evidence>
<dbReference type="PANTHER" id="PTHR33705:SF2">
    <property type="entry name" value="PHOSPHOCARRIER PROTEIN NPR"/>
    <property type="match status" value="1"/>
</dbReference>
<keyword evidence="7" id="KW-1185">Reference proteome</keyword>
<dbReference type="GO" id="GO:0016740">
    <property type="term" value="F:transferase activity"/>
    <property type="evidence" value="ECO:0007669"/>
    <property type="project" value="UniProtKB-KW"/>
</dbReference>
<dbReference type="GO" id="GO:0005737">
    <property type="term" value="C:cytoplasm"/>
    <property type="evidence" value="ECO:0007669"/>
    <property type="project" value="UniProtKB-SubCell"/>
</dbReference>